<sequence>MSVNAESIIDWLGEEVVDPEGHRVGRLADVYVDTSSDEPVFAVVKLGLLTSQRHAFVPLRGATVAPRHVRVAYSAALVRKAPALEPGGVLPVEAEVDVYNHYGLEYTPAETPGGRRLARR</sequence>
<comment type="caution">
    <text evidence="2">The sequence shown here is derived from an EMBL/GenBank/DDBJ whole genome shotgun (WGS) entry which is preliminary data.</text>
</comment>
<dbReference type="Proteomes" id="UP001216579">
    <property type="component" value="Unassembled WGS sequence"/>
</dbReference>
<evidence type="ECO:0000259" key="1">
    <source>
        <dbReference type="Pfam" id="PF05239"/>
    </source>
</evidence>
<dbReference type="SUPFAM" id="SSF50346">
    <property type="entry name" value="PRC-barrel domain"/>
    <property type="match status" value="1"/>
</dbReference>
<proteinExistence type="predicted"/>
<name>A0ABT5ZJ28_9ACTN</name>
<dbReference type="EMBL" id="JARJBC010000005">
    <property type="protein sequence ID" value="MDF3289833.1"/>
    <property type="molecule type" value="Genomic_DNA"/>
</dbReference>
<gene>
    <name evidence="2" type="ORF">P3G67_11400</name>
</gene>
<dbReference type="RefSeq" id="WP_276093331.1">
    <property type="nucleotide sequence ID" value="NZ_JARJBC010000005.1"/>
</dbReference>
<reference evidence="2 3" key="1">
    <citation type="submission" date="2023-03" db="EMBL/GenBank/DDBJ databases">
        <title>Draft genome sequence of Streptomyces sp. RB6PN23 isolated from peat swamp forest in Thailand.</title>
        <authorList>
            <person name="Klaysubun C."/>
            <person name="Duangmal K."/>
        </authorList>
    </citation>
    <scope>NUCLEOTIDE SEQUENCE [LARGE SCALE GENOMIC DNA]</scope>
    <source>
        <strain evidence="2 3">RB6PN23</strain>
    </source>
</reference>
<organism evidence="2 3">
    <name type="scientific">Streptomyces silvisoli</name>
    <dbReference type="NCBI Taxonomy" id="3034235"/>
    <lineage>
        <taxon>Bacteria</taxon>
        <taxon>Bacillati</taxon>
        <taxon>Actinomycetota</taxon>
        <taxon>Actinomycetes</taxon>
        <taxon>Kitasatosporales</taxon>
        <taxon>Streptomycetaceae</taxon>
        <taxon>Streptomyces</taxon>
    </lineage>
</organism>
<evidence type="ECO:0000313" key="2">
    <source>
        <dbReference type="EMBL" id="MDF3289833.1"/>
    </source>
</evidence>
<dbReference type="InterPro" id="IPR011033">
    <property type="entry name" value="PRC_barrel-like_sf"/>
</dbReference>
<dbReference type="Pfam" id="PF05239">
    <property type="entry name" value="PRC"/>
    <property type="match status" value="1"/>
</dbReference>
<evidence type="ECO:0000313" key="3">
    <source>
        <dbReference type="Proteomes" id="UP001216579"/>
    </source>
</evidence>
<dbReference type="Gene3D" id="3.90.50.10">
    <property type="entry name" value="Photosynthetic Reaction Center, subunit H, domain 2"/>
    <property type="match status" value="1"/>
</dbReference>
<dbReference type="InterPro" id="IPR014747">
    <property type="entry name" value="Bac_photo_RC_H_C"/>
</dbReference>
<protein>
    <submittedName>
        <fullName evidence="2">PRC-barrel domain-containing protein</fullName>
    </submittedName>
</protein>
<keyword evidence="3" id="KW-1185">Reference proteome</keyword>
<accession>A0ABT5ZJ28</accession>
<dbReference type="InterPro" id="IPR027275">
    <property type="entry name" value="PRC-brl_dom"/>
</dbReference>
<feature type="domain" description="PRC-barrel" evidence="1">
    <location>
        <begin position="10"/>
        <end position="73"/>
    </location>
</feature>